<keyword evidence="9" id="KW-1185">Reference proteome</keyword>
<reference evidence="8 9" key="1">
    <citation type="submission" date="2024-09" db="EMBL/GenBank/DDBJ databases">
        <authorList>
            <person name="Sun Q."/>
            <person name="Mori K."/>
        </authorList>
    </citation>
    <scope>NUCLEOTIDE SEQUENCE [LARGE SCALE GENOMIC DNA]</scope>
    <source>
        <strain evidence="8 9">KCTC 23076</strain>
    </source>
</reference>
<dbReference type="InterPro" id="IPR002104">
    <property type="entry name" value="Integrase_catalytic"/>
</dbReference>
<keyword evidence="2" id="KW-0229">DNA integration</keyword>
<gene>
    <name evidence="8" type="ORF">ACFFGH_13180</name>
</gene>
<dbReference type="PANTHER" id="PTHR30349:SF64">
    <property type="entry name" value="PROPHAGE INTEGRASE INTD-RELATED"/>
    <property type="match status" value="1"/>
</dbReference>
<dbReference type="Gene3D" id="1.10.443.10">
    <property type="entry name" value="Intergrase catalytic core"/>
    <property type="match status" value="1"/>
</dbReference>
<dbReference type="Pfam" id="PF00589">
    <property type="entry name" value="Phage_integrase"/>
    <property type="match status" value="1"/>
</dbReference>
<dbReference type="InterPro" id="IPR011946">
    <property type="entry name" value="Integrase_integron-type"/>
</dbReference>
<evidence type="ECO:0000313" key="8">
    <source>
        <dbReference type="EMBL" id="MFC0678796.1"/>
    </source>
</evidence>
<feature type="domain" description="Core-binding (CB)" evidence="7">
    <location>
        <begin position="1"/>
        <end position="79"/>
    </location>
</feature>
<dbReference type="PROSITE" id="PS51898">
    <property type="entry name" value="TYR_RECOMBINASE"/>
    <property type="match status" value="1"/>
</dbReference>
<evidence type="ECO:0000313" key="9">
    <source>
        <dbReference type="Proteomes" id="UP001589896"/>
    </source>
</evidence>
<evidence type="ECO:0000256" key="5">
    <source>
        <dbReference type="PROSITE-ProRule" id="PRU01248"/>
    </source>
</evidence>
<dbReference type="InterPro" id="IPR010998">
    <property type="entry name" value="Integrase_recombinase_N"/>
</dbReference>
<dbReference type="InterPro" id="IPR011010">
    <property type="entry name" value="DNA_brk_join_enz"/>
</dbReference>
<feature type="domain" description="Tyr recombinase" evidence="6">
    <location>
        <begin position="97"/>
        <end position="310"/>
    </location>
</feature>
<dbReference type="InterPro" id="IPR004107">
    <property type="entry name" value="Integrase_SAM-like_N"/>
</dbReference>
<evidence type="ECO:0000256" key="2">
    <source>
        <dbReference type="ARBA" id="ARBA00022908"/>
    </source>
</evidence>
<sequence length="315" mass="35964">MFEEVARQLRLRHYSHRTEQAYLGWIRRYVAANDRRHPRDLGAPEVERFLTALAVDETVAAATQNQALSALLFLYRDVLKMQLPWVEHVVRAKRPQRVPTVLSTSEVQRLLAAMDGRPWLLASLLYGTGMRLLECLRLRVKDVDFSRHELTIRNGKGGKDRRTVLPRTLVESLQREIERARTLHCADLAEGFGAVWLPDALARKYPNASTDFAWQYVFPAVRRAVDPRSQTQRRHHFDPDMLSRALKRARAAAGIMKPLSAHTLRHSFATHMLEAGYDIRTVQELLGHKDVGTTQIYTHVLNRGAGGVLSPLDRS</sequence>
<evidence type="ECO:0000256" key="1">
    <source>
        <dbReference type="ARBA" id="ARBA00008857"/>
    </source>
</evidence>
<protein>
    <submittedName>
        <fullName evidence="8">Integron integrase</fullName>
    </submittedName>
</protein>
<dbReference type="InterPro" id="IPR013762">
    <property type="entry name" value="Integrase-like_cat_sf"/>
</dbReference>
<name>A0ABV6RPQ9_9GAMM</name>
<comment type="similarity">
    <text evidence="1">Belongs to the 'phage' integrase family.</text>
</comment>
<accession>A0ABV6RPQ9</accession>
<dbReference type="PANTHER" id="PTHR30349">
    <property type="entry name" value="PHAGE INTEGRASE-RELATED"/>
    <property type="match status" value="1"/>
</dbReference>
<evidence type="ECO:0000256" key="3">
    <source>
        <dbReference type="ARBA" id="ARBA00023125"/>
    </source>
</evidence>
<dbReference type="Gene3D" id="1.10.150.130">
    <property type="match status" value="1"/>
</dbReference>
<proteinExistence type="inferred from homology"/>
<comment type="caution">
    <text evidence="8">The sequence shown here is derived from an EMBL/GenBank/DDBJ whole genome shotgun (WGS) entry which is preliminary data.</text>
</comment>
<organism evidence="8 9">
    <name type="scientific">Lysobacter korlensis</name>
    <dbReference type="NCBI Taxonomy" id="553636"/>
    <lineage>
        <taxon>Bacteria</taxon>
        <taxon>Pseudomonadati</taxon>
        <taxon>Pseudomonadota</taxon>
        <taxon>Gammaproteobacteria</taxon>
        <taxon>Lysobacterales</taxon>
        <taxon>Lysobacteraceae</taxon>
        <taxon>Lysobacter</taxon>
    </lineage>
</organism>
<dbReference type="InterPro" id="IPR050090">
    <property type="entry name" value="Tyrosine_recombinase_XerCD"/>
</dbReference>
<keyword evidence="4" id="KW-0233">DNA recombination</keyword>
<evidence type="ECO:0000259" key="6">
    <source>
        <dbReference type="PROSITE" id="PS51898"/>
    </source>
</evidence>
<dbReference type="RefSeq" id="WP_386668974.1">
    <property type="nucleotide sequence ID" value="NZ_JBHLTG010000003.1"/>
</dbReference>
<keyword evidence="3 5" id="KW-0238">DNA-binding</keyword>
<evidence type="ECO:0000259" key="7">
    <source>
        <dbReference type="PROSITE" id="PS51900"/>
    </source>
</evidence>
<dbReference type="EMBL" id="JBHLTG010000003">
    <property type="protein sequence ID" value="MFC0678796.1"/>
    <property type="molecule type" value="Genomic_DNA"/>
</dbReference>
<dbReference type="NCBIfam" id="TIGR02249">
    <property type="entry name" value="integrase_gron"/>
    <property type="match status" value="1"/>
</dbReference>
<evidence type="ECO:0000256" key="4">
    <source>
        <dbReference type="ARBA" id="ARBA00023172"/>
    </source>
</evidence>
<dbReference type="Pfam" id="PF13495">
    <property type="entry name" value="Phage_int_SAM_4"/>
    <property type="match status" value="1"/>
</dbReference>
<dbReference type="InterPro" id="IPR044068">
    <property type="entry name" value="CB"/>
</dbReference>
<dbReference type="Proteomes" id="UP001589896">
    <property type="component" value="Unassembled WGS sequence"/>
</dbReference>
<dbReference type="PROSITE" id="PS51900">
    <property type="entry name" value="CB"/>
    <property type="match status" value="1"/>
</dbReference>
<dbReference type="SUPFAM" id="SSF56349">
    <property type="entry name" value="DNA breaking-rejoining enzymes"/>
    <property type="match status" value="1"/>
</dbReference>